<proteinExistence type="predicted"/>
<dbReference type="RefSeq" id="WP_153572805.1">
    <property type="nucleotide sequence ID" value="NZ_CP045725.1"/>
</dbReference>
<accession>A0A5Q2FIS9</accession>
<keyword evidence="3" id="KW-1185">Reference proteome</keyword>
<dbReference type="KEGG" id="rain:Rai3103_12070"/>
<organism evidence="2 3">
    <name type="scientific">Raineyella fluvialis</name>
    <dbReference type="NCBI Taxonomy" id="2662261"/>
    <lineage>
        <taxon>Bacteria</taxon>
        <taxon>Bacillati</taxon>
        <taxon>Actinomycetota</taxon>
        <taxon>Actinomycetes</taxon>
        <taxon>Propionibacteriales</taxon>
        <taxon>Propionibacteriaceae</taxon>
        <taxon>Raineyella</taxon>
    </lineage>
</organism>
<dbReference type="AlphaFoldDB" id="A0A5Q2FIS9"/>
<sequence>MADRRGDDTKNTSQHTDAGPDEGKVRTGPESSSSLTYSQEISSPDQDPEHPGRSLVTTHRDVIRQWAETRGTTPAGAEGTEHGDPLGVFFQLESPGREAA</sequence>
<dbReference type="EMBL" id="CP045725">
    <property type="protein sequence ID" value="QGF24276.1"/>
    <property type="molecule type" value="Genomic_DNA"/>
</dbReference>
<feature type="compositionally biased region" description="Basic and acidic residues" evidence="1">
    <location>
        <begin position="47"/>
        <end position="63"/>
    </location>
</feature>
<name>A0A5Q2FIS9_9ACTN</name>
<dbReference type="Proteomes" id="UP000386847">
    <property type="component" value="Chromosome"/>
</dbReference>
<evidence type="ECO:0000313" key="3">
    <source>
        <dbReference type="Proteomes" id="UP000386847"/>
    </source>
</evidence>
<evidence type="ECO:0000313" key="2">
    <source>
        <dbReference type="EMBL" id="QGF24276.1"/>
    </source>
</evidence>
<feature type="compositionally biased region" description="Polar residues" evidence="1">
    <location>
        <begin position="29"/>
        <end position="45"/>
    </location>
</feature>
<reference evidence="2 3" key="1">
    <citation type="submission" date="2019-10" db="EMBL/GenBank/DDBJ databases">
        <title>Genomic analysis of Raineyella sp. CBA3103.</title>
        <authorList>
            <person name="Roh S.W."/>
        </authorList>
    </citation>
    <scope>NUCLEOTIDE SEQUENCE [LARGE SCALE GENOMIC DNA]</scope>
    <source>
        <strain evidence="2 3">CBA3103</strain>
    </source>
</reference>
<feature type="compositionally biased region" description="Basic and acidic residues" evidence="1">
    <location>
        <begin position="1"/>
        <end position="10"/>
    </location>
</feature>
<feature type="region of interest" description="Disordered" evidence="1">
    <location>
        <begin position="1"/>
        <end position="100"/>
    </location>
</feature>
<protein>
    <submittedName>
        <fullName evidence="2">Uncharacterized protein</fullName>
    </submittedName>
</protein>
<gene>
    <name evidence="2" type="ORF">Rai3103_12070</name>
</gene>
<evidence type="ECO:0000256" key="1">
    <source>
        <dbReference type="SAM" id="MobiDB-lite"/>
    </source>
</evidence>